<organism evidence="2 3">
    <name type="scientific">Dactylosporangium roseum</name>
    <dbReference type="NCBI Taxonomy" id="47989"/>
    <lineage>
        <taxon>Bacteria</taxon>
        <taxon>Bacillati</taxon>
        <taxon>Actinomycetota</taxon>
        <taxon>Actinomycetes</taxon>
        <taxon>Micromonosporales</taxon>
        <taxon>Micromonosporaceae</taxon>
        <taxon>Dactylosporangium</taxon>
    </lineage>
</organism>
<evidence type="ECO:0000313" key="2">
    <source>
        <dbReference type="EMBL" id="UWZ35687.1"/>
    </source>
</evidence>
<name>A0ABY5Z1L0_9ACTN</name>
<evidence type="ECO:0008006" key="4">
    <source>
        <dbReference type="Google" id="ProtNLM"/>
    </source>
</evidence>
<dbReference type="EMBL" id="CP073721">
    <property type="protein sequence ID" value="UWZ35687.1"/>
    <property type="molecule type" value="Genomic_DNA"/>
</dbReference>
<keyword evidence="3" id="KW-1185">Reference proteome</keyword>
<proteinExistence type="predicted"/>
<protein>
    <recommendedName>
        <fullName evidence="4">Secreted protein</fullName>
    </recommendedName>
</protein>
<evidence type="ECO:0000256" key="1">
    <source>
        <dbReference type="SAM" id="MobiDB-lite"/>
    </source>
</evidence>
<evidence type="ECO:0000313" key="3">
    <source>
        <dbReference type="Proteomes" id="UP001058271"/>
    </source>
</evidence>
<dbReference type="Proteomes" id="UP001058271">
    <property type="component" value="Chromosome"/>
</dbReference>
<dbReference type="RefSeq" id="WP_260725038.1">
    <property type="nucleotide sequence ID" value="NZ_BAAABS010000058.1"/>
</dbReference>
<sequence length="132" mass="13777">MRGGRWMFAIGAWTMCTAALSVLGISKAAHFRSELLSSTVRRPAPVVASASPSVSPSPAPRVLTTPGGSVVARCDSKLVWVDWLSPAAGFRVEDATHGPAPESRVTFKADGKLVRVVVRCAADGPHAEVTPG</sequence>
<feature type="region of interest" description="Disordered" evidence="1">
    <location>
        <begin position="47"/>
        <end position="66"/>
    </location>
</feature>
<reference evidence="2" key="1">
    <citation type="submission" date="2021-04" db="EMBL/GenBank/DDBJ databases">
        <title>Biosynthetic gene clusters of Dactylosporangioum roseum.</title>
        <authorList>
            <person name="Hartkoorn R.C."/>
            <person name="Beaudoing E."/>
            <person name="Hot D."/>
            <person name="Moureu S."/>
        </authorList>
    </citation>
    <scope>NUCLEOTIDE SEQUENCE</scope>
    <source>
        <strain evidence="2">NRRL B-16295</strain>
    </source>
</reference>
<accession>A0ABY5Z1L0</accession>
<feature type="compositionally biased region" description="Low complexity" evidence="1">
    <location>
        <begin position="47"/>
        <end position="62"/>
    </location>
</feature>
<gene>
    <name evidence="2" type="ORF">Drose_32015</name>
</gene>